<dbReference type="EMBL" id="MLJW01004110">
    <property type="protein sequence ID" value="OIQ70622.1"/>
    <property type="molecule type" value="Genomic_DNA"/>
</dbReference>
<gene>
    <name evidence="1" type="ORF">GALL_477620</name>
</gene>
<accession>A0A1J5PGR5</accession>
<name>A0A1J5PGR5_9ZZZZ</name>
<comment type="caution">
    <text evidence="1">The sequence shown here is derived from an EMBL/GenBank/DDBJ whole genome shotgun (WGS) entry which is preliminary data.</text>
</comment>
<dbReference type="AlphaFoldDB" id="A0A1J5PGR5"/>
<organism evidence="1">
    <name type="scientific">mine drainage metagenome</name>
    <dbReference type="NCBI Taxonomy" id="410659"/>
    <lineage>
        <taxon>unclassified sequences</taxon>
        <taxon>metagenomes</taxon>
        <taxon>ecological metagenomes</taxon>
    </lineage>
</organism>
<sequence>MPGDISISFINCAGRQKCIPTTRSGLSEPVAISVIESVEVFDAKIVSSAQTASRRFSNSRFTDNSSYTASMTRSHSASAAISVL</sequence>
<proteinExistence type="predicted"/>
<reference evidence="1" key="1">
    <citation type="submission" date="2016-10" db="EMBL/GenBank/DDBJ databases">
        <title>Sequence of Gallionella enrichment culture.</title>
        <authorList>
            <person name="Poehlein A."/>
            <person name="Muehling M."/>
            <person name="Daniel R."/>
        </authorList>
    </citation>
    <scope>NUCLEOTIDE SEQUENCE</scope>
</reference>
<evidence type="ECO:0000313" key="1">
    <source>
        <dbReference type="EMBL" id="OIQ70622.1"/>
    </source>
</evidence>
<protein>
    <submittedName>
        <fullName evidence="1">Uncharacterized protein</fullName>
    </submittedName>
</protein>